<feature type="domain" description="Pesticidal crystal protein Cry22Aa Ig-like" evidence="3">
    <location>
        <begin position="155"/>
        <end position="217"/>
    </location>
</feature>
<reference evidence="4" key="1">
    <citation type="journal article" date="2023" name="Antibiotics">
        <title>Prevalence and Molecular Characterization of Methicillin-Resistant Staphylococci (MRS) and Mammaliicocci (MRM) in Dromedary Camels from Algeria: First Detection of SCCmec-mecC Hybrid in Methicillin-Resistant Mammaliicoccus lentus.</title>
        <authorList>
            <person name="Belhout C."/>
            <person name="Boyen F."/>
            <person name="Vereecke N."/>
            <person name="Theuns S."/>
            <person name="Taibi N."/>
            <person name="Stegger M."/>
            <person name="de la Fe-Rodriguez P.Y."/>
            <person name="Bouayad L."/>
            <person name="Elgroud R."/>
            <person name="Butaye P."/>
        </authorList>
    </citation>
    <scope>NUCLEOTIDE SEQUENCE</scope>
    <source>
        <strain evidence="4">7048</strain>
    </source>
</reference>
<dbReference type="RefSeq" id="WP_282862812.1">
    <property type="nucleotide sequence ID" value="NZ_CP118848.1"/>
</dbReference>
<feature type="domain" description="Pesticidal crystal protein Cry22Aa Ig-like" evidence="3">
    <location>
        <begin position="34"/>
        <end position="104"/>
    </location>
</feature>
<feature type="signal peptide" evidence="2">
    <location>
        <begin position="1"/>
        <end position="27"/>
    </location>
</feature>
<dbReference type="Gene3D" id="2.60.40.10">
    <property type="entry name" value="Immunoglobulins"/>
    <property type="match status" value="3"/>
</dbReference>
<organism evidence="4 5">
    <name type="scientific">Mammaliicoccus lentus</name>
    <name type="common">Staphylococcus lentus</name>
    <dbReference type="NCBI Taxonomy" id="42858"/>
    <lineage>
        <taxon>Bacteria</taxon>
        <taxon>Bacillati</taxon>
        <taxon>Bacillota</taxon>
        <taxon>Bacilli</taxon>
        <taxon>Bacillales</taxon>
        <taxon>Staphylococcaceae</taxon>
        <taxon>Mammaliicoccus</taxon>
    </lineage>
</organism>
<dbReference type="AlphaFoldDB" id="A0AAX3W6V3"/>
<dbReference type="EMBL" id="CP118848">
    <property type="protein sequence ID" value="WHI61018.1"/>
    <property type="molecule type" value="Genomic_DNA"/>
</dbReference>
<protein>
    <submittedName>
        <fullName evidence="4">DUF5011 domain-containing protein</fullName>
    </submittedName>
</protein>
<dbReference type="InterPro" id="IPR013783">
    <property type="entry name" value="Ig-like_fold"/>
</dbReference>
<feature type="compositionally biased region" description="Basic and acidic residues" evidence="1">
    <location>
        <begin position="114"/>
        <end position="128"/>
    </location>
</feature>
<sequence length="299" mass="32664">MMNKLIQSLTVLGVSATLVTPSLTANATGNSLPEIKGVEGDVVEKGSDYDLLKGIKAFDKEDGDLTKKIKVTGDVDTSKLGKYKVQYKVTDSDGAYRTKWHYVYVVEEGSLNGSKDKPSKDKNKEKAEVASNKETSKKDLDENMPLITVPTKDLVYQGDNFDPMKGVKALDKKDGDITDKVTVKGDIDTSKTGLQYITYHVKDSDGYYYTYKRGVYVNDGDLAPKPELTGVKDITVNKGEDFDLLKDVKAKSNSGDDLTSDIVTSGEVNTNKPGKYKVGYAVSDKDGHITAQGRTITVK</sequence>
<dbReference type="Proteomes" id="UP001223261">
    <property type="component" value="Chromosome"/>
</dbReference>
<evidence type="ECO:0000259" key="3">
    <source>
        <dbReference type="Pfam" id="PF16403"/>
    </source>
</evidence>
<evidence type="ECO:0000256" key="2">
    <source>
        <dbReference type="SAM" id="SignalP"/>
    </source>
</evidence>
<evidence type="ECO:0000256" key="1">
    <source>
        <dbReference type="SAM" id="MobiDB-lite"/>
    </source>
</evidence>
<name>A0AAX3W6V3_MAMLE</name>
<evidence type="ECO:0000313" key="4">
    <source>
        <dbReference type="EMBL" id="WHI61018.1"/>
    </source>
</evidence>
<gene>
    <name evidence="4" type="ORF">PYH69_05140</name>
</gene>
<dbReference type="InterPro" id="IPR032179">
    <property type="entry name" value="Cry22Aa_Ig-like"/>
</dbReference>
<feature type="domain" description="Pesticidal crystal protein Cry22Aa Ig-like" evidence="3">
    <location>
        <begin position="227"/>
        <end position="298"/>
    </location>
</feature>
<accession>A0AAX3W6V3</accession>
<keyword evidence="2" id="KW-0732">Signal</keyword>
<dbReference type="Pfam" id="PF16403">
    <property type="entry name" value="Bact_surface_Ig-like"/>
    <property type="match status" value="3"/>
</dbReference>
<feature type="region of interest" description="Disordered" evidence="1">
    <location>
        <begin position="112"/>
        <end position="141"/>
    </location>
</feature>
<feature type="chain" id="PRO_5043410619" evidence="2">
    <location>
        <begin position="28"/>
        <end position="299"/>
    </location>
</feature>
<evidence type="ECO:0000313" key="5">
    <source>
        <dbReference type="Proteomes" id="UP001223261"/>
    </source>
</evidence>
<proteinExistence type="predicted"/>